<dbReference type="InterPro" id="IPR003331">
    <property type="entry name" value="UDP_GlcNAc_Epimerase_2_dom"/>
</dbReference>
<dbReference type="EMBL" id="FMSV02000361">
    <property type="protein sequence ID" value="SEH05566.1"/>
    <property type="molecule type" value="Genomic_DNA"/>
</dbReference>
<gene>
    <name evidence="3" type="primary">mnaA</name>
    <name evidence="3" type="ORF">MBHS_01421</name>
</gene>
<dbReference type="GO" id="GO:0008761">
    <property type="term" value="F:UDP-N-acetylglucosamine 2-epimerase activity"/>
    <property type="evidence" value="ECO:0007669"/>
    <property type="project" value="UniProtKB-EC"/>
</dbReference>
<dbReference type="OrthoDB" id="9803238at2"/>
<dbReference type="PANTHER" id="PTHR43174">
    <property type="entry name" value="UDP-N-ACETYLGLUCOSAMINE 2-EPIMERASE"/>
    <property type="match status" value="1"/>
</dbReference>
<evidence type="ECO:0000259" key="2">
    <source>
        <dbReference type="Pfam" id="PF02350"/>
    </source>
</evidence>
<dbReference type="SUPFAM" id="SSF53756">
    <property type="entry name" value="UDP-Glycosyltransferase/glycogen phosphorylase"/>
    <property type="match status" value="1"/>
</dbReference>
<evidence type="ECO:0000313" key="3">
    <source>
        <dbReference type="EMBL" id="SEH05566.1"/>
    </source>
</evidence>
<feature type="domain" description="UDP-N-acetylglucosamine 2-epimerase" evidence="2">
    <location>
        <begin position="26"/>
        <end position="327"/>
    </location>
</feature>
<keyword evidence="1 3" id="KW-0413">Isomerase</keyword>
<dbReference type="AlphaFoldDB" id="A0A1H6F8Y8"/>
<protein>
    <submittedName>
        <fullName evidence="3">UDP-N-acetylglucosamine 2-epimerase</fullName>
        <ecNumber evidence="3">5.1.3.14</ecNumber>
    </submittedName>
</protein>
<evidence type="ECO:0000313" key="4">
    <source>
        <dbReference type="Proteomes" id="UP000236724"/>
    </source>
</evidence>
<dbReference type="RefSeq" id="WP_103919477.1">
    <property type="nucleotide sequence ID" value="NZ_FMSV02000361.1"/>
</dbReference>
<sequence>MIHVVIGTKAQLIKMAPLLHTFHKEGIPYNYISTGQHKETMNDILDNFSLKKPDYILYDGKDIISITSMLIWMIKILWHVIRYRSKVFCNDKNGIVLVHGDTFSTLLGALIGKFSKLKVAHVESGLRSFNLLHPFPEEITRLLTFHLSNYMFCPGDWAVSNLIKYSGEKINIGENTLYDALNIALPKIEKQDNVEIPKFKYAIVTLHRYENIYNYKVLERVVKLVEKISYKHYLLFILHKPTESRLKRFGLYERLAKNSQIEFRQRYDYFKFIKLVLHSDFVVSDGGSNQEECYYLGKPILLLRKATERPEGLEKNCILSQYNPDIINKFINNIEIYRFSPKILTQSPCKKIMQTCLPFISTTMD</sequence>
<dbReference type="Pfam" id="PF02350">
    <property type="entry name" value="Epimerase_2"/>
    <property type="match status" value="1"/>
</dbReference>
<comment type="similarity">
    <text evidence="1">Belongs to the UDP-N-acetylglucosamine 2-epimerase family.</text>
</comment>
<keyword evidence="4" id="KW-1185">Reference proteome</keyword>
<dbReference type="Gene3D" id="3.40.50.2000">
    <property type="entry name" value="Glycogen Phosphorylase B"/>
    <property type="match status" value="2"/>
</dbReference>
<name>A0A1H6F8Y8_9GAMM</name>
<reference evidence="3 4" key="1">
    <citation type="submission" date="2016-10" db="EMBL/GenBank/DDBJ databases">
        <authorList>
            <person name="de Groot N.N."/>
        </authorList>
    </citation>
    <scope>NUCLEOTIDE SEQUENCE [LARGE SCALE GENOMIC DNA]</scope>
    <source>
        <strain evidence="3">MBHS1</strain>
    </source>
</reference>
<dbReference type="Proteomes" id="UP000236724">
    <property type="component" value="Unassembled WGS sequence"/>
</dbReference>
<proteinExistence type="inferred from homology"/>
<accession>A0A1H6F8Y8</accession>
<dbReference type="EC" id="5.1.3.14" evidence="3"/>
<organism evidence="3 4">
    <name type="scientific">Candidatus Venteria ishoeyi</name>
    <dbReference type="NCBI Taxonomy" id="1899563"/>
    <lineage>
        <taxon>Bacteria</taxon>
        <taxon>Pseudomonadati</taxon>
        <taxon>Pseudomonadota</taxon>
        <taxon>Gammaproteobacteria</taxon>
        <taxon>Thiotrichales</taxon>
        <taxon>Thiotrichaceae</taxon>
        <taxon>Venteria</taxon>
    </lineage>
</organism>
<dbReference type="InterPro" id="IPR029767">
    <property type="entry name" value="WecB-like"/>
</dbReference>
<dbReference type="PANTHER" id="PTHR43174:SF1">
    <property type="entry name" value="UDP-N-ACETYLGLUCOSAMINE 2-EPIMERASE"/>
    <property type="match status" value="1"/>
</dbReference>
<evidence type="ECO:0000256" key="1">
    <source>
        <dbReference type="RuleBase" id="RU003513"/>
    </source>
</evidence>
<dbReference type="NCBIfam" id="TIGR00236">
    <property type="entry name" value="wecB"/>
    <property type="match status" value="1"/>
</dbReference>